<dbReference type="PANTHER" id="PTHR28567:SF1">
    <property type="entry name" value="PROTEIN FAM53B"/>
    <property type="match status" value="1"/>
</dbReference>
<evidence type="ECO:0000313" key="4">
    <source>
        <dbReference type="Proteomes" id="UP001066276"/>
    </source>
</evidence>
<dbReference type="GO" id="GO:0090263">
    <property type="term" value="P:positive regulation of canonical Wnt signaling pathway"/>
    <property type="evidence" value="ECO:0007669"/>
    <property type="project" value="TreeGrafter"/>
</dbReference>
<protein>
    <submittedName>
        <fullName evidence="3">Uncharacterized protein</fullName>
    </submittedName>
</protein>
<evidence type="ECO:0000313" key="3">
    <source>
        <dbReference type="EMBL" id="KAJ1139780.1"/>
    </source>
</evidence>
<comment type="similarity">
    <text evidence="1">Belongs to the FAM53 family.</text>
</comment>
<feature type="region of interest" description="Disordered" evidence="2">
    <location>
        <begin position="1"/>
        <end position="23"/>
    </location>
</feature>
<sequence>MQRSSSFSLPSSSAATSPSYEPSGFGHHSLRMSVNYAQAGEIWCQDPMVGDMQRSFSCSRVLVSSEYGPPSMCSTPASTPELLRRTGGGLARSRSQPCVLHEKKAAIKRRHPEKTQAQEPRPSLDLAKMTQDLLTFHSLSCLHSTADECSLQSPFPRSTTSTTSWRTRSWDMYVMPGATPASSPVPETFTSTAERHSLVPRTNPEASSTPAPALKHSLRRTPAPEHPRINRESLAQMPHPNLGQSLSTTDWRVSWEDQELQRAGADQGSGRVLRGGDSWVEGGTSSCIFHIDGELDIEQIENN</sequence>
<comment type="caution">
    <text evidence="3">The sequence shown here is derived from an EMBL/GenBank/DDBJ whole genome shotgun (WGS) entry which is preliminary data.</text>
</comment>
<feature type="region of interest" description="Disordered" evidence="2">
    <location>
        <begin position="197"/>
        <end position="226"/>
    </location>
</feature>
<dbReference type="Proteomes" id="UP001066276">
    <property type="component" value="Chromosome 6"/>
</dbReference>
<reference evidence="3" key="1">
    <citation type="journal article" date="2022" name="bioRxiv">
        <title>Sequencing and chromosome-scale assembly of the giantPleurodeles waltlgenome.</title>
        <authorList>
            <person name="Brown T."/>
            <person name="Elewa A."/>
            <person name="Iarovenko S."/>
            <person name="Subramanian E."/>
            <person name="Araus A.J."/>
            <person name="Petzold A."/>
            <person name="Susuki M."/>
            <person name="Suzuki K.-i.T."/>
            <person name="Hayashi T."/>
            <person name="Toyoda A."/>
            <person name="Oliveira C."/>
            <person name="Osipova E."/>
            <person name="Leigh N.D."/>
            <person name="Simon A."/>
            <person name="Yun M.H."/>
        </authorList>
    </citation>
    <scope>NUCLEOTIDE SEQUENCE</scope>
    <source>
        <strain evidence="3">20211129_DDA</strain>
        <tissue evidence="3">Liver</tissue>
    </source>
</reference>
<name>A0AAV7QKX2_PLEWA</name>
<accession>A0AAV7QKX2</accession>
<dbReference type="Pfam" id="PF15242">
    <property type="entry name" value="FAM53"/>
    <property type="match status" value="1"/>
</dbReference>
<dbReference type="GO" id="GO:0005634">
    <property type="term" value="C:nucleus"/>
    <property type="evidence" value="ECO:0007669"/>
    <property type="project" value="TreeGrafter"/>
</dbReference>
<keyword evidence="4" id="KW-1185">Reference proteome</keyword>
<dbReference type="GO" id="GO:0006606">
    <property type="term" value="P:protein import into nucleus"/>
    <property type="evidence" value="ECO:0007669"/>
    <property type="project" value="TreeGrafter"/>
</dbReference>
<organism evidence="3 4">
    <name type="scientific">Pleurodeles waltl</name>
    <name type="common">Iberian ribbed newt</name>
    <dbReference type="NCBI Taxonomy" id="8319"/>
    <lineage>
        <taxon>Eukaryota</taxon>
        <taxon>Metazoa</taxon>
        <taxon>Chordata</taxon>
        <taxon>Craniata</taxon>
        <taxon>Vertebrata</taxon>
        <taxon>Euteleostomi</taxon>
        <taxon>Amphibia</taxon>
        <taxon>Batrachia</taxon>
        <taxon>Caudata</taxon>
        <taxon>Salamandroidea</taxon>
        <taxon>Salamandridae</taxon>
        <taxon>Pleurodelinae</taxon>
        <taxon>Pleurodeles</taxon>
    </lineage>
</organism>
<dbReference type="PANTHER" id="PTHR28567">
    <property type="entry name" value="PROTEIN FAM53A-LIKE ISOFORM X1"/>
    <property type="match status" value="1"/>
</dbReference>
<proteinExistence type="inferred from homology"/>
<evidence type="ECO:0000256" key="2">
    <source>
        <dbReference type="SAM" id="MobiDB-lite"/>
    </source>
</evidence>
<dbReference type="AlphaFoldDB" id="A0AAV7QKX2"/>
<dbReference type="InterPro" id="IPR029356">
    <property type="entry name" value="FAM53"/>
</dbReference>
<gene>
    <name evidence="3" type="ORF">NDU88_006144</name>
</gene>
<dbReference type="EMBL" id="JANPWB010000010">
    <property type="protein sequence ID" value="KAJ1139780.1"/>
    <property type="molecule type" value="Genomic_DNA"/>
</dbReference>
<evidence type="ECO:0000256" key="1">
    <source>
        <dbReference type="ARBA" id="ARBA00010984"/>
    </source>
</evidence>